<evidence type="ECO:0000313" key="32">
    <source>
        <dbReference type="Proteomes" id="UP000321274"/>
    </source>
</evidence>
<dbReference type="GO" id="GO:0050136">
    <property type="term" value="F:NADH dehydrogenase (quinone) (non-electrogenic) activity"/>
    <property type="evidence" value="ECO:0007669"/>
    <property type="project" value="UniProtKB-UniRule"/>
</dbReference>
<dbReference type="Proteomes" id="UP000196240">
    <property type="component" value="Unassembled WGS sequence"/>
</dbReference>
<dbReference type="EMBL" id="JAOCBE010000001">
    <property type="protein sequence ID" value="MDH0968453.1"/>
    <property type="molecule type" value="Genomic_DNA"/>
</dbReference>
<evidence type="ECO:0000256" key="9">
    <source>
        <dbReference type="ARBA" id="ARBA00023027"/>
    </source>
</evidence>
<comment type="similarity">
    <text evidence="3 12">Belongs to the complex I subunit 4L family.</text>
</comment>
<comment type="catalytic activity">
    <reaction evidence="12">
        <text>a quinone + NADH + 5 H(+)(in) = a quinol + NAD(+) + 4 H(+)(out)</text>
        <dbReference type="Rhea" id="RHEA:57888"/>
        <dbReference type="ChEBI" id="CHEBI:15378"/>
        <dbReference type="ChEBI" id="CHEBI:24646"/>
        <dbReference type="ChEBI" id="CHEBI:57540"/>
        <dbReference type="ChEBI" id="CHEBI:57945"/>
        <dbReference type="ChEBI" id="CHEBI:132124"/>
    </reaction>
</comment>
<reference evidence="26 35" key="9">
    <citation type="submission" date="2023-04" db="EMBL/GenBank/DDBJ databases">
        <title>Acinetobacter johnsonii isolate AYTCM encoding NDM-1, OXA-58 and PER-1.</title>
        <authorList>
            <person name="Tian C."/>
            <person name="Wang S."/>
            <person name="Fan X."/>
            <person name="Xia D."/>
        </authorList>
    </citation>
    <scope>NUCLEOTIDE SEQUENCE [LARGE SCALE GENOMIC DNA]</scope>
    <source>
        <strain evidence="26 35">AYTCM</strain>
    </source>
</reference>
<reference evidence="22 33" key="7">
    <citation type="submission" date="2020-12" db="EMBL/GenBank/DDBJ databases">
        <title>FDA dAtabase for Regulatory Grade micrObial Sequences (FDA-ARGOS): Supporting development and validation of Infectious Disease Dx tests.</title>
        <authorList>
            <person name="Sproer C."/>
            <person name="Gronow S."/>
            <person name="Severitt S."/>
            <person name="Schroder I."/>
            <person name="Tallon L."/>
            <person name="Sadzewicz L."/>
            <person name="Zhao X."/>
            <person name="Boylan J."/>
            <person name="Ott S."/>
            <person name="Bowen H."/>
            <person name="Vavikolanu K."/>
            <person name="Mehta A."/>
            <person name="Aluvathingal J."/>
            <person name="Nadendla S."/>
            <person name="Lowell S."/>
            <person name="Myers T."/>
            <person name="Yan Y."/>
            <person name="Sichtig H."/>
        </authorList>
    </citation>
    <scope>NUCLEOTIDE SEQUENCE [LARGE SCALE GENOMIC DNA]</scope>
    <source>
        <strain evidence="22 33">FDAARGOS_910</strain>
    </source>
</reference>
<evidence type="ECO:0000256" key="1">
    <source>
        <dbReference type="ARBA" id="ARBA00002378"/>
    </source>
</evidence>
<dbReference type="EMBL" id="JAOCLH010000001">
    <property type="protein sequence ID" value="MDH2171062.1"/>
    <property type="molecule type" value="Genomic_DNA"/>
</dbReference>
<reference evidence="23 31" key="5">
    <citation type="submission" date="2018-10" db="EMBL/GenBank/DDBJ databases">
        <title>Transmission dynamics of multidrug resistant bacteria on intensive care unit surfaces.</title>
        <authorList>
            <person name="D'Souza A.W."/>
            <person name="Potter R.F."/>
            <person name="Wallace M."/>
            <person name="Shupe A."/>
            <person name="Patel S."/>
            <person name="Sun S."/>
            <person name="Gul D."/>
            <person name="Kwon J.H."/>
            <person name="Andleeb S."/>
            <person name="Burnham C.-A.D."/>
            <person name="Dantas G."/>
        </authorList>
    </citation>
    <scope>NUCLEOTIDE SEQUENCE [LARGE SCALE GENOMIC DNA]</scope>
    <source>
        <strain evidence="23 31">AJ_385</strain>
    </source>
</reference>
<dbReference type="GO" id="GO:0005886">
    <property type="term" value="C:plasma membrane"/>
    <property type="evidence" value="ECO:0007669"/>
    <property type="project" value="UniProtKB-SubCell"/>
</dbReference>
<keyword evidence="5 12" id="KW-0812">Transmembrane</keyword>
<evidence type="ECO:0000313" key="27">
    <source>
        <dbReference type="Proteomes" id="UP000196240"/>
    </source>
</evidence>
<evidence type="ECO:0000313" key="16">
    <source>
        <dbReference type="EMBL" id="MDH0655211.1"/>
    </source>
</evidence>
<comment type="function">
    <text evidence="1 12">NDH-1 shuttles electrons from NADH, via FMN and iron-sulfur (Fe-S) centers, to quinones in the respiratory chain. The immediate electron acceptor for the enzyme in this species is believed to be ubiquinone. Couples the redox reaction to proton translocation (for every two electrons transferred, four hydrogen ions are translocated across the cytoplasmic membrane), and thus conserves the redox energy in a proton gradient.</text>
</comment>
<dbReference type="Proteomes" id="UP000321274">
    <property type="component" value="Unassembled WGS sequence"/>
</dbReference>
<dbReference type="EMBL" id="JAOCCL010000029">
    <property type="protein sequence ID" value="MDH0827114.1"/>
    <property type="molecule type" value="Genomic_DNA"/>
</dbReference>
<evidence type="ECO:0000313" key="19">
    <source>
        <dbReference type="EMBL" id="MDH1439281.1"/>
    </source>
</evidence>
<reference evidence="18" key="8">
    <citation type="submission" date="2022-09" db="EMBL/GenBank/DDBJ databases">
        <title>Intensive care unit water sources are persistently colonized with multi-drug resistant bacteria and are the site of extensive horizontal gene transfer of antibiotic resistance genes.</title>
        <authorList>
            <person name="Diorio-Toth L."/>
        </authorList>
    </citation>
    <scope>NUCLEOTIDE SEQUENCE</scope>
    <source>
        <strain evidence="20">GD03649</strain>
        <strain evidence="19">GD03725</strain>
        <strain evidence="16">GD03851</strain>
        <strain evidence="17">GD03885</strain>
        <strain evidence="18">GD03920</strain>
        <strain evidence="15">GD04065</strain>
    </source>
</reference>
<feature type="transmembrane region" description="Helical" evidence="12">
    <location>
        <begin position="6"/>
        <end position="24"/>
    </location>
</feature>
<dbReference type="Proteomes" id="UP001160116">
    <property type="component" value="Unassembled WGS sequence"/>
</dbReference>
<evidence type="ECO:0000313" key="18">
    <source>
        <dbReference type="EMBL" id="MDH0968453.1"/>
    </source>
</evidence>
<dbReference type="EMBL" id="UFRV01000006">
    <property type="protein sequence ID" value="SUT96537.1"/>
    <property type="molecule type" value="Genomic_DNA"/>
</dbReference>
<evidence type="ECO:0000313" key="21">
    <source>
        <dbReference type="EMBL" id="PZQ91190.1"/>
    </source>
</evidence>
<evidence type="ECO:0000313" key="25">
    <source>
        <dbReference type="EMBL" id="SUT96537.1"/>
    </source>
</evidence>
<dbReference type="Gene3D" id="1.10.287.3510">
    <property type="match status" value="1"/>
</dbReference>
<dbReference type="EMBL" id="FUUY01000005">
    <property type="protein sequence ID" value="SJX22221.1"/>
    <property type="molecule type" value="Genomic_DNA"/>
</dbReference>
<keyword evidence="6 12" id="KW-0874">Quinone</keyword>
<dbReference type="Proteomes" id="UP001161567">
    <property type="component" value="Unassembled WGS sequence"/>
</dbReference>
<dbReference type="Proteomes" id="UP000249282">
    <property type="component" value="Unassembled WGS sequence"/>
</dbReference>
<comment type="subcellular location">
    <subcellularLocation>
        <location evidence="12">Cell membrane</location>
        <topology evidence="12">Multi-pass membrane protein</topology>
    </subcellularLocation>
    <subcellularLocation>
        <location evidence="2">Membrane</location>
        <topology evidence="2">Multi-pass membrane protein</topology>
    </subcellularLocation>
</comment>
<evidence type="ECO:0000313" key="23">
    <source>
        <dbReference type="EMBL" id="RSE21367.1"/>
    </source>
</evidence>
<evidence type="ECO:0000313" key="17">
    <source>
        <dbReference type="EMBL" id="MDH0827114.1"/>
    </source>
</evidence>
<feature type="transmembrane region" description="Helical" evidence="12">
    <location>
        <begin position="62"/>
        <end position="83"/>
    </location>
</feature>
<dbReference type="GO" id="GO:0030964">
    <property type="term" value="C:NADH dehydrogenase complex"/>
    <property type="evidence" value="ECO:0007669"/>
    <property type="project" value="TreeGrafter"/>
</dbReference>
<evidence type="ECO:0000256" key="6">
    <source>
        <dbReference type="ARBA" id="ARBA00022719"/>
    </source>
</evidence>
<dbReference type="EMBL" id="CP065666">
    <property type="protein sequence ID" value="QPS04579.1"/>
    <property type="molecule type" value="Genomic_DNA"/>
</dbReference>
<keyword evidence="35" id="KW-1185">Reference proteome</keyword>
<evidence type="ECO:0000313" key="13">
    <source>
        <dbReference type="EMBL" id="AZN64932.1"/>
    </source>
</evidence>
<gene>
    <name evidence="12 18" type="primary">nuoK</name>
    <name evidence="24" type="ORF">ACNJC6_01853</name>
    <name evidence="14" type="ORF">AJO04nite_10330</name>
    <name evidence="13" type="ORF">CFH90_13225</name>
    <name evidence="21" type="ORF">DI542_06880</name>
    <name evidence="23" type="ORF">EGT73_13620</name>
    <name evidence="22" type="ORF">I6G67_03555</name>
    <name evidence="18" type="ORF">N5C10_03920</name>
    <name evidence="17" type="ORF">N5C97_11535</name>
    <name evidence="16" type="ORF">N5D11_03645</name>
    <name evidence="19" type="ORF">N5I27_13215</name>
    <name evidence="20" type="ORF">N5J46_01145</name>
    <name evidence="15" type="ORF">N7566_00750</name>
    <name evidence="25" type="ORF">NCTC10308_02051</name>
    <name evidence="26" type="ORF">QBJ73_03060</name>
</gene>
<sequence>MGNIPLEHGLIVATILFALGFYGVMVRRNLLFMLMSLEIMMNAAALAFVLAGSAWVQPDGQIMFILILTLAAAEACIGLAIVLQFYHRFHHLDVDAASEMRG</sequence>
<evidence type="ECO:0000313" key="35">
    <source>
        <dbReference type="Proteomes" id="UP001244586"/>
    </source>
</evidence>
<dbReference type="NCBIfam" id="NF004320">
    <property type="entry name" value="PRK05715.1-2"/>
    <property type="match status" value="1"/>
</dbReference>
<evidence type="ECO:0000256" key="2">
    <source>
        <dbReference type="ARBA" id="ARBA00004141"/>
    </source>
</evidence>
<dbReference type="EMBL" id="JAOECG010000001">
    <property type="protein sequence ID" value="MDG9785555.1"/>
    <property type="molecule type" value="Genomic_DNA"/>
</dbReference>
<evidence type="ECO:0000313" key="22">
    <source>
        <dbReference type="EMBL" id="QPS04579.1"/>
    </source>
</evidence>
<name>A0A0W8GZ38_ACIJO</name>
<dbReference type="EMBL" id="BJUJ01000018">
    <property type="protein sequence ID" value="GEK43775.1"/>
    <property type="molecule type" value="Genomic_DNA"/>
</dbReference>
<keyword evidence="12" id="KW-1003">Cell membrane</keyword>
<evidence type="ECO:0000256" key="4">
    <source>
        <dbReference type="ARBA" id="ARBA00022448"/>
    </source>
</evidence>
<dbReference type="EMBL" id="CP022298">
    <property type="protein sequence ID" value="AZN64932.1"/>
    <property type="molecule type" value="Genomic_DNA"/>
</dbReference>
<dbReference type="FunFam" id="1.10.287.3510:FF:000001">
    <property type="entry name" value="NADH-quinone oxidoreductase subunit K"/>
    <property type="match status" value="1"/>
</dbReference>
<evidence type="ECO:0000313" key="20">
    <source>
        <dbReference type="EMBL" id="MDH2171062.1"/>
    </source>
</evidence>
<evidence type="ECO:0000313" key="28">
    <source>
        <dbReference type="Proteomes" id="UP000249282"/>
    </source>
</evidence>
<evidence type="ECO:0000256" key="8">
    <source>
        <dbReference type="ARBA" id="ARBA00022989"/>
    </source>
</evidence>
<evidence type="ECO:0000313" key="34">
    <source>
        <dbReference type="Proteomes" id="UP001159915"/>
    </source>
</evidence>
<reference evidence="24 27" key="1">
    <citation type="submission" date="2017-02" db="EMBL/GenBank/DDBJ databases">
        <authorList>
            <person name="Peterson S.W."/>
        </authorList>
    </citation>
    <scope>NUCLEOTIDE SEQUENCE [LARGE SCALE GENOMIC DNA]</scope>
    <source>
        <strain evidence="24">C6</strain>
    </source>
</reference>
<reference evidence="21 28" key="3">
    <citation type="submission" date="2017-11" db="EMBL/GenBank/DDBJ databases">
        <title>Infants hospitalized years apart are colonized by the same room-sourced microbial strains.</title>
        <authorList>
            <person name="Brooks B."/>
            <person name="Olm M.R."/>
            <person name="Firek B.A."/>
            <person name="Baker R."/>
            <person name="Thomas B.C."/>
            <person name="Morowitz M.J."/>
            <person name="Banfield J.F."/>
        </authorList>
    </citation>
    <scope>NUCLEOTIDE SEQUENCE [LARGE SCALE GENOMIC DNA]</scope>
    <source>
        <strain evidence="21">S2_003_000_R3_20</strain>
    </source>
</reference>
<accession>A0A0W8GZ38</accession>
<dbReference type="Proteomes" id="UP000276980">
    <property type="component" value="Chromosome"/>
</dbReference>
<feature type="transmembrane region" description="Helical" evidence="12">
    <location>
        <begin position="31"/>
        <end position="56"/>
    </location>
</feature>
<evidence type="ECO:0000313" key="15">
    <source>
        <dbReference type="EMBL" id="MDG9785555.1"/>
    </source>
</evidence>
<dbReference type="EMBL" id="QFQJ01000029">
    <property type="protein sequence ID" value="PZQ91190.1"/>
    <property type="molecule type" value="Genomic_DNA"/>
</dbReference>
<reference evidence="25 29" key="4">
    <citation type="submission" date="2018-06" db="EMBL/GenBank/DDBJ databases">
        <authorList>
            <consortium name="Pathogen Informatics"/>
            <person name="Doyle S."/>
        </authorList>
    </citation>
    <scope>NUCLEOTIDE SEQUENCE [LARGE SCALE GENOMIC DNA]</scope>
    <source>
        <strain evidence="25 29">NCTC10308</strain>
    </source>
</reference>
<evidence type="ECO:0000256" key="12">
    <source>
        <dbReference type="HAMAP-Rule" id="MF_01456"/>
    </source>
</evidence>
<dbReference type="GO" id="GO:0042773">
    <property type="term" value="P:ATP synthesis coupled electron transport"/>
    <property type="evidence" value="ECO:0007669"/>
    <property type="project" value="InterPro"/>
</dbReference>
<evidence type="ECO:0000313" key="29">
    <source>
        <dbReference type="Proteomes" id="UP000254227"/>
    </source>
</evidence>
<keyword evidence="4 12" id="KW-0813">Transport</keyword>
<dbReference type="InterPro" id="IPR001133">
    <property type="entry name" value="NADH_UbQ_OxRdtase_chain4L/K"/>
</dbReference>
<dbReference type="EMBL" id="JAOCIL010000001">
    <property type="protein sequence ID" value="MDH1439281.1"/>
    <property type="molecule type" value="Genomic_DNA"/>
</dbReference>
<evidence type="ECO:0000256" key="3">
    <source>
        <dbReference type="ARBA" id="ARBA00010519"/>
    </source>
</evidence>
<dbReference type="Proteomes" id="UP001162261">
    <property type="component" value="Unassembled WGS sequence"/>
</dbReference>
<dbReference type="Proteomes" id="UP001244586">
    <property type="component" value="Chromosome"/>
</dbReference>
<dbReference type="Proteomes" id="UP001161099">
    <property type="component" value="Unassembled WGS sequence"/>
</dbReference>
<keyword evidence="7 12" id="KW-1278">Translocase</keyword>
<evidence type="ECO:0000313" key="14">
    <source>
        <dbReference type="EMBL" id="GEK43775.1"/>
    </source>
</evidence>
<comment type="subunit">
    <text evidence="12">NDH-1 is composed of 14 different subunits. Subunits NuoA, H, J, K, L, M, N constitute the membrane sector of the complex.</text>
</comment>
<reference evidence="14 32" key="6">
    <citation type="submission" date="2019-07" db="EMBL/GenBank/DDBJ databases">
        <title>Whole genome shotgun sequence of Acinetobacter johnsonii NBRC 102197.</title>
        <authorList>
            <person name="Hosoyama A."/>
            <person name="Uohara A."/>
            <person name="Ohji S."/>
            <person name="Ichikawa N."/>
        </authorList>
    </citation>
    <scope>NUCLEOTIDE SEQUENCE [LARGE SCALE GENOMIC DNA]</scope>
    <source>
        <strain evidence="14 32">NBRC 102197</strain>
    </source>
</reference>
<dbReference type="PANTHER" id="PTHR11434:SF16">
    <property type="entry name" value="NADH-UBIQUINONE OXIDOREDUCTASE CHAIN 4L"/>
    <property type="match status" value="1"/>
</dbReference>
<dbReference type="EMBL" id="CP121776">
    <property type="protein sequence ID" value="WMG18608.1"/>
    <property type="molecule type" value="Genomic_DNA"/>
</dbReference>
<dbReference type="NCBIfam" id="NF004319">
    <property type="entry name" value="PRK05715.1-1"/>
    <property type="match status" value="1"/>
</dbReference>
<keyword evidence="10 12" id="KW-0830">Ubiquinone</keyword>
<dbReference type="Proteomes" id="UP001157887">
    <property type="component" value="Unassembled WGS sequence"/>
</dbReference>
<keyword evidence="8 12" id="KW-1133">Transmembrane helix</keyword>
<keyword evidence="9 12" id="KW-0520">NAD</keyword>
<dbReference type="EMBL" id="RHXE01000037">
    <property type="protein sequence ID" value="RSE21367.1"/>
    <property type="molecule type" value="Genomic_DNA"/>
</dbReference>
<proteinExistence type="inferred from homology"/>
<evidence type="ECO:0000313" key="33">
    <source>
        <dbReference type="Proteomes" id="UP000595107"/>
    </source>
</evidence>
<dbReference type="AlphaFoldDB" id="A0A0W8GZ38"/>
<keyword evidence="11 12" id="KW-0472">Membrane</keyword>
<evidence type="ECO:0000256" key="10">
    <source>
        <dbReference type="ARBA" id="ARBA00023075"/>
    </source>
</evidence>
<evidence type="ECO:0000256" key="5">
    <source>
        <dbReference type="ARBA" id="ARBA00022692"/>
    </source>
</evidence>
<dbReference type="Proteomes" id="UP000277537">
    <property type="component" value="Unassembled WGS sequence"/>
</dbReference>
<dbReference type="EMBL" id="JAOCDR010000003">
    <property type="protein sequence ID" value="MDH0655211.1"/>
    <property type="molecule type" value="Genomic_DNA"/>
</dbReference>
<dbReference type="Proteomes" id="UP001159915">
    <property type="component" value="Unassembled WGS sequence"/>
</dbReference>
<reference evidence="13 30" key="2">
    <citation type="submission" date="2017-06" db="EMBL/GenBank/DDBJ databases">
        <title>Complete Genome Sequence of the Carbazole-Degrading Bacterium Acinetobacter johnsonii IC001.</title>
        <authorList>
            <person name="Vejarano F."/>
            <person name="Suzuki-Minakuchi C."/>
            <person name="Ohtsubo Y."/>
            <person name="Tsuda M."/>
            <person name="Okada K."/>
            <person name="Nojiri H."/>
        </authorList>
    </citation>
    <scope>NUCLEOTIDE SEQUENCE [LARGE SCALE GENOMIC DNA]</scope>
    <source>
        <strain evidence="13 30">IC001</strain>
    </source>
</reference>
<evidence type="ECO:0000313" key="30">
    <source>
        <dbReference type="Proteomes" id="UP000276980"/>
    </source>
</evidence>
<dbReference type="Pfam" id="PF00420">
    <property type="entry name" value="Oxidored_q2"/>
    <property type="match status" value="1"/>
</dbReference>
<dbReference type="RefSeq" id="WP_004695395.1">
    <property type="nucleotide sequence ID" value="NZ_BBTB01000019.1"/>
</dbReference>
<dbReference type="Proteomes" id="UP000595107">
    <property type="component" value="Chromosome"/>
</dbReference>
<evidence type="ECO:0000256" key="11">
    <source>
        <dbReference type="ARBA" id="ARBA00023136"/>
    </source>
</evidence>
<dbReference type="EC" id="7.1.1.-" evidence="12"/>
<keyword evidence="18" id="KW-0560">Oxidoreductase</keyword>
<dbReference type="Proteomes" id="UP000254227">
    <property type="component" value="Unassembled WGS sequence"/>
</dbReference>
<evidence type="ECO:0000313" key="31">
    <source>
        <dbReference type="Proteomes" id="UP000277537"/>
    </source>
</evidence>
<dbReference type="PANTHER" id="PTHR11434">
    <property type="entry name" value="NADH-UBIQUINONE OXIDOREDUCTASE SUBUNIT ND4L"/>
    <property type="match status" value="1"/>
</dbReference>
<dbReference type="InterPro" id="IPR039428">
    <property type="entry name" value="NUOK/Mnh_C1-like"/>
</dbReference>
<dbReference type="GO" id="GO:0048038">
    <property type="term" value="F:quinone binding"/>
    <property type="evidence" value="ECO:0007669"/>
    <property type="project" value="UniProtKB-KW"/>
</dbReference>
<organism evidence="18 34">
    <name type="scientific">Acinetobacter johnsonii</name>
    <dbReference type="NCBI Taxonomy" id="40214"/>
    <lineage>
        <taxon>Bacteria</taxon>
        <taxon>Pseudomonadati</taxon>
        <taxon>Pseudomonadota</taxon>
        <taxon>Gammaproteobacteria</taxon>
        <taxon>Moraxellales</taxon>
        <taxon>Moraxellaceae</taxon>
        <taxon>Acinetobacter</taxon>
    </lineage>
</organism>
<protein>
    <recommendedName>
        <fullName evidence="12">NADH-quinone oxidoreductase subunit K</fullName>
        <ecNumber evidence="12">7.1.1.-</ecNumber>
    </recommendedName>
    <alternativeName>
        <fullName evidence="12">NADH dehydrogenase I subunit K</fullName>
    </alternativeName>
    <alternativeName>
        <fullName evidence="12">NDH-1 subunit K</fullName>
    </alternativeName>
</protein>
<evidence type="ECO:0000313" key="26">
    <source>
        <dbReference type="EMBL" id="WMG18608.1"/>
    </source>
</evidence>
<dbReference type="HAMAP" id="MF_01456">
    <property type="entry name" value="NDH1_NuoK"/>
    <property type="match status" value="1"/>
</dbReference>
<evidence type="ECO:0000313" key="24">
    <source>
        <dbReference type="EMBL" id="SJX22221.1"/>
    </source>
</evidence>
<evidence type="ECO:0000256" key="7">
    <source>
        <dbReference type="ARBA" id="ARBA00022967"/>
    </source>
</evidence>